<dbReference type="PROSITE" id="PS50088">
    <property type="entry name" value="ANK_REPEAT"/>
    <property type="match status" value="11"/>
</dbReference>
<dbReference type="Pfam" id="PF12796">
    <property type="entry name" value="Ank_2"/>
    <property type="match status" value="3"/>
</dbReference>
<dbReference type="STRING" id="765440.A0A0C3FSB2"/>
<feature type="repeat" description="ANK" evidence="3">
    <location>
        <begin position="856"/>
        <end position="880"/>
    </location>
</feature>
<dbReference type="AlphaFoldDB" id="A0A0C3FSB2"/>
<dbReference type="OrthoDB" id="7464126at2759"/>
<keyword evidence="2 3" id="KW-0040">ANK repeat</keyword>
<reference evidence="6 7" key="1">
    <citation type="submission" date="2014-04" db="EMBL/GenBank/DDBJ databases">
        <authorList>
            <consortium name="DOE Joint Genome Institute"/>
            <person name="Kuo A."/>
            <person name="Tarkka M."/>
            <person name="Buscot F."/>
            <person name="Kohler A."/>
            <person name="Nagy L.G."/>
            <person name="Floudas D."/>
            <person name="Copeland A."/>
            <person name="Barry K.W."/>
            <person name="Cichocki N."/>
            <person name="Veneault-Fourrey C."/>
            <person name="LaButti K."/>
            <person name="Lindquist E.A."/>
            <person name="Lipzen A."/>
            <person name="Lundell T."/>
            <person name="Morin E."/>
            <person name="Murat C."/>
            <person name="Sun H."/>
            <person name="Tunlid A."/>
            <person name="Henrissat B."/>
            <person name="Grigoriev I.V."/>
            <person name="Hibbett D.S."/>
            <person name="Martin F."/>
            <person name="Nordberg H.P."/>
            <person name="Cantor M.N."/>
            <person name="Hua S.X."/>
        </authorList>
    </citation>
    <scope>NUCLEOTIDE SEQUENCE [LARGE SCALE GENOMIC DNA]</scope>
    <source>
        <strain evidence="6 7">F 1598</strain>
    </source>
</reference>
<dbReference type="InterPro" id="IPR054471">
    <property type="entry name" value="GPIID_WHD"/>
</dbReference>
<feature type="repeat" description="ANK" evidence="3">
    <location>
        <begin position="756"/>
        <end position="780"/>
    </location>
</feature>
<protein>
    <submittedName>
        <fullName evidence="6">Uncharacterized protein</fullName>
    </submittedName>
</protein>
<feature type="repeat" description="ANK" evidence="3">
    <location>
        <begin position="890"/>
        <end position="914"/>
    </location>
</feature>
<dbReference type="PANTHER" id="PTHR24123:SF33">
    <property type="entry name" value="PROTEIN HOS4"/>
    <property type="match status" value="1"/>
</dbReference>
<dbReference type="SMART" id="SM00248">
    <property type="entry name" value="ANK"/>
    <property type="match status" value="13"/>
</dbReference>
<accession>A0A0C3FSB2</accession>
<keyword evidence="1" id="KW-0677">Repeat</keyword>
<evidence type="ECO:0000313" key="6">
    <source>
        <dbReference type="EMBL" id="KIM87085.1"/>
    </source>
</evidence>
<dbReference type="InterPro" id="IPR051165">
    <property type="entry name" value="Multifunctional_ANK_Repeat"/>
</dbReference>
<feature type="repeat" description="ANK" evidence="3">
    <location>
        <begin position="651"/>
        <end position="678"/>
    </location>
</feature>
<dbReference type="Proteomes" id="UP000054166">
    <property type="component" value="Unassembled WGS sequence"/>
</dbReference>
<keyword evidence="7" id="KW-1185">Reference proteome</keyword>
<proteinExistence type="predicted"/>
<dbReference type="InterPro" id="IPR002110">
    <property type="entry name" value="Ankyrin_rpt"/>
</dbReference>
<feature type="repeat" description="ANK" evidence="3">
    <location>
        <begin position="688"/>
        <end position="712"/>
    </location>
</feature>
<dbReference type="Pfam" id="PF00023">
    <property type="entry name" value="Ank"/>
    <property type="match status" value="2"/>
</dbReference>
<sequence>CQTLGDWLCSLNFNLRQADILSQRTEGTGQWFLKSDEFQSWKLSAGSEILWCKGIPGSGKTILSAIAIDHLQRALPDESIAIAFVYCNHKEQATQNLRELIAGLLKQFIQRHPVISASVNSLYDKHHRMSTRPNLDELKEVLRMEVDRYSKVFIIIDALDELVERGRGRLIKEVQSLANVRLLITSRPLAVIEQILLGEKSIDIRAHEEDVRKYVKHRIDILDKSRASIFAGGEEVKDKICINVRDMFLLAKLHMDALETKNTIKAVRDALDVLPAELDDTYREAMDRIAQQSRDDEALAKRVLMWITYAERPLSLMELRHAVSTLPGMTDIDSESLVQEQLLTSVCAGLVAVDEDGNIVRLIHYTAQEYFEANGSTLFQNAAADITQACLTYISFDALTKQNYAELRWPWSDYSLHHYAALHWGHHARRNEEATLEMVQTFLSRKPAVTCAIAVLLKQEVDEYSMSTRADFGQIHILSYFGLQKLIHRLLKNGCSADSGDSKGQTPLSHAVRQEQLEVIRLFLARRGLEANSKDRSGRSPLSVAAKRGNLEIVQLLLAQGDVEVDSNDEFGRSPLSRGCRSGLQGGIRSVASGGDVEVVQLLLAQGDVEVDSKNEFGRSPLSYAAEGGHFEVVQLLLARGDVEVDSKDQSGRSPLSCAAEGGHFKYLEVVQLLLARGDVEADSKDHSGRSPLSYAASGENFEAVQLLLAQGDVEADSKDQSGRSPLSYAAEGGHFEVVQLLLARGDVEVDSKDQSGRSPLSCAAEGGHFKVVQLLLARGDADSKDQSGCSPFSYAASGGNFKVVQLLLARGDVEVDSKDQFGCSPLSYAASRGNIKVVQLLLAQGDVEADSKDQSGRSPLLYAASGGNFEVVQLLLAHGDVEVYSKDQSGYSPLLCAAEGGHFKVVQLLLAQGDVKVDQSGCLPLSYATEGIHS</sequence>
<dbReference type="Pfam" id="PF24883">
    <property type="entry name" value="NPHP3_N"/>
    <property type="match status" value="1"/>
</dbReference>
<name>A0A0C3FSB2_PILCF</name>
<dbReference type="InParanoid" id="A0A0C3FSB2"/>
<dbReference type="PANTHER" id="PTHR24123">
    <property type="entry name" value="ANKYRIN REPEAT-CONTAINING"/>
    <property type="match status" value="1"/>
</dbReference>
<feature type="domain" description="Nephrocystin 3-like N-terminal" evidence="5">
    <location>
        <begin position="27"/>
        <end position="187"/>
    </location>
</feature>
<dbReference type="InterPro" id="IPR056884">
    <property type="entry name" value="NPHP3-like_N"/>
</dbReference>
<evidence type="ECO:0000313" key="7">
    <source>
        <dbReference type="Proteomes" id="UP000054166"/>
    </source>
</evidence>
<dbReference type="Gene3D" id="3.40.50.300">
    <property type="entry name" value="P-loop containing nucleotide triphosphate hydrolases"/>
    <property type="match status" value="1"/>
</dbReference>
<feature type="repeat" description="ANK" evidence="3">
    <location>
        <begin position="822"/>
        <end position="846"/>
    </location>
</feature>
<feature type="repeat" description="ANK" evidence="3">
    <location>
        <begin position="617"/>
        <end position="641"/>
    </location>
</feature>
<feature type="repeat" description="ANK" evidence="3">
    <location>
        <begin position="722"/>
        <end position="746"/>
    </location>
</feature>
<evidence type="ECO:0000259" key="5">
    <source>
        <dbReference type="Pfam" id="PF24883"/>
    </source>
</evidence>
<dbReference type="Pfam" id="PF13637">
    <property type="entry name" value="Ank_4"/>
    <property type="match status" value="1"/>
</dbReference>
<feature type="repeat" description="ANK" evidence="3">
    <location>
        <begin position="537"/>
        <end position="561"/>
    </location>
</feature>
<evidence type="ECO:0000256" key="1">
    <source>
        <dbReference type="ARBA" id="ARBA00022737"/>
    </source>
</evidence>
<dbReference type="PROSITE" id="PS50297">
    <property type="entry name" value="ANK_REP_REGION"/>
    <property type="match status" value="10"/>
</dbReference>
<dbReference type="EMBL" id="KN832980">
    <property type="protein sequence ID" value="KIM87085.1"/>
    <property type="molecule type" value="Genomic_DNA"/>
</dbReference>
<dbReference type="Pfam" id="PF22939">
    <property type="entry name" value="WHD_GPIID"/>
    <property type="match status" value="1"/>
</dbReference>
<dbReference type="HOGENOM" id="CLU_000288_34_23_1"/>
<feature type="repeat" description="ANK" evidence="3">
    <location>
        <begin position="788"/>
        <end position="812"/>
    </location>
</feature>
<dbReference type="InterPro" id="IPR036770">
    <property type="entry name" value="Ankyrin_rpt-contain_sf"/>
</dbReference>
<feature type="repeat" description="ANK" evidence="3">
    <location>
        <begin position="503"/>
        <end position="536"/>
    </location>
</feature>
<dbReference type="SUPFAM" id="SSF48403">
    <property type="entry name" value="Ankyrin repeat"/>
    <property type="match status" value="2"/>
</dbReference>
<dbReference type="Gene3D" id="1.25.40.20">
    <property type="entry name" value="Ankyrin repeat-containing domain"/>
    <property type="match status" value="4"/>
</dbReference>
<evidence type="ECO:0000256" key="2">
    <source>
        <dbReference type="ARBA" id="ARBA00023043"/>
    </source>
</evidence>
<dbReference type="InterPro" id="IPR027417">
    <property type="entry name" value="P-loop_NTPase"/>
</dbReference>
<feature type="domain" description="GPI inositol-deacylase winged helix" evidence="4">
    <location>
        <begin position="290"/>
        <end position="374"/>
    </location>
</feature>
<gene>
    <name evidence="6" type="ORF">PILCRDRAFT_64497</name>
</gene>
<reference evidence="7" key="2">
    <citation type="submission" date="2015-01" db="EMBL/GenBank/DDBJ databases">
        <title>Evolutionary Origins and Diversification of the Mycorrhizal Mutualists.</title>
        <authorList>
            <consortium name="DOE Joint Genome Institute"/>
            <consortium name="Mycorrhizal Genomics Consortium"/>
            <person name="Kohler A."/>
            <person name="Kuo A."/>
            <person name="Nagy L.G."/>
            <person name="Floudas D."/>
            <person name="Copeland A."/>
            <person name="Barry K.W."/>
            <person name="Cichocki N."/>
            <person name="Veneault-Fourrey C."/>
            <person name="LaButti K."/>
            <person name="Lindquist E.A."/>
            <person name="Lipzen A."/>
            <person name="Lundell T."/>
            <person name="Morin E."/>
            <person name="Murat C."/>
            <person name="Riley R."/>
            <person name="Ohm R."/>
            <person name="Sun H."/>
            <person name="Tunlid A."/>
            <person name="Henrissat B."/>
            <person name="Grigoriev I.V."/>
            <person name="Hibbett D.S."/>
            <person name="Martin F."/>
        </authorList>
    </citation>
    <scope>NUCLEOTIDE SEQUENCE [LARGE SCALE GENOMIC DNA]</scope>
    <source>
        <strain evidence="7">F 1598</strain>
    </source>
</reference>
<feature type="non-terminal residue" evidence="6">
    <location>
        <position position="1"/>
    </location>
</feature>
<organism evidence="6 7">
    <name type="scientific">Piloderma croceum (strain F 1598)</name>
    <dbReference type="NCBI Taxonomy" id="765440"/>
    <lineage>
        <taxon>Eukaryota</taxon>
        <taxon>Fungi</taxon>
        <taxon>Dikarya</taxon>
        <taxon>Basidiomycota</taxon>
        <taxon>Agaricomycotina</taxon>
        <taxon>Agaricomycetes</taxon>
        <taxon>Agaricomycetidae</taxon>
        <taxon>Atheliales</taxon>
        <taxon>Atheliaceae</taxon>
        <taxon>Piloderma</taxon>
    </lineage>
</organism>
<evidence type="ECO:0000256" key="3">
    <source>
        <dbReference type="PROSITE-ProRule" id="PRU00023"/>
    </source>
</evidence>
<dbReference type="SUPFAM" id="SSF52540">
    <property type="entry name" value="P-loop containing nucleoside triphosphate hydrolases"/>
    <property type="match status" value="1"/>
</dbReference>
<evidence type="ECO:0000259" key="4">
    <source>
        <dbReference type="Pfam" id="PF22939"/>
    </source>
</evidence>